<dbReference type="Proteomes" id="UP001601992">
    <property type="component" value="Unassembled WGS sequence"/>
</dbReference>
<dbReference type="InterPro" id="IPR023902">
    <property type="entry name" value="Sporulation_SdpA"/>
</dbReference>
<proteinExistence type="predicted"/>
<gene>
    <name evidence="1" type="ORF">ACFYXQ_43830</name>
</gene>
<dbReference type="Pfam" id="PF17418">
    <property type="entry name" value="SdpA"/>
    <property type="match status" value="1"/>
</dbReference>
<reference evidence="1 2" key="1">
    <citation type="submission" date="2024-10" db="EMBL/GenBank/DDBJ databases">
        <title>The Natural Products Discovery Center: Release of the First 8490 Sequenced Strains for Exploring Actinobacteria Biosynthetic Diversity.</title>
        <authorList>
            <person name="Kalkreuter E."/>
            <person name="Kautsar S.A."/>
            <person name="Yang D."/>
            <person name="Bader C.D."/>
            <person name="Teijaro C.N."/>
            <person name="Fluegel L."/>
            <person name="Davis C.M."/>
            <person name="Simpson J.R."/>
            <person name="Lauterbach L."/>
            <person name="Steele A.D."/>
            <person name="Gui C."/>
            <person name="Meng S."/>
            <person name="Li G."/>
            <person name="Viehrig K."/>
            <person name="Ye F."/>
            <person name="Su P."/>
            <person name="Kiefer A.F."/>
            <person name="Nichols A."/>
            <person name="Cepeda A.J."/>
            <person name="Yan W."/>
            <person name="Fan B."/>
            <person name="Jiang Y."/>
            <person name="Adhikari A."/>
            <person name="Zheng C.-J."/>
            <person name="Schuster L."/>
            <person name="Cowan T.M."/>
            <person name="Smanski M.J."/>
            <person name="Chevrette M.G."/>
            <person name="De Carvalho L.P.S."/>
            <person name="Shen B."/>
        </authorList>
    </citation>
    <scope>NUCLEOTIDE SEQUENCE [LARGE SCALE GENOMIC DNA]</scope>
    <source>
        <strain evidence="1 2">NPDC002593</strain>
    </source>
</reference>
<dbReference type="EMBL" id="JBIAQY010000029">
    <property type="protein sequence ID" value="MFF3574701.1"/>
    <property type="molecule type" value="Genomic_DNA"/>
</dbReference>
<name>A0ABW6SHQ9_9NOCA</name>
<accession>A0ABW6SHQ9</accession>
<evidence type="ECO:0000313" key="2">
    <source>
        <dbReference type="Proteomes" id="UP001601992"/>
    </source>
</evidence>
<dbReference type="RefSeq" id="WP_169541927.1">
    <property type="nucleotide sequence ID" value="NZ_JBIAQY010000029.1"/>
</dbReference>
<evidence type="ECO:0000313" key="1">
    <source>
        <dbReference type="EMBL" id="MFF3574701.1"/>
    </source>
</evidence>
<keyword evidence="2" id="KW-1185">Reference proteome</keyword>
<sequence>MRATAPESALWSNCSGSATRCVVTNSELKPVHVANAAVYRTVCGDVFVVVETVVDWNYRNLVGYPRQALRVSHLDVSCS</sequence>
<comment type="caution">
    <text evidence="1">The sequence shown here is derived from an EMBL/GenBank/DDBJ whole genome shotgun (WGS) entry which is preliminary data.</text>
</comment>
<organism evidence="1 2">
    <name type="scientific">Nocardia jiangxiensis</name>
    <dbReference type="NCBI Taxonomy" id="282685"/>
    <lineage>
        <taxon>Bacteria</taxon>
        <taxon>Bacillati</taxon>
        <taxon>Actinomycetota</taxon>
        <taxon>Actinomycetes</taxon>
        <taxon>Mycobacteriales</taxon>
        <taxon>Nocardiaceae</taxon>
        <taxon>Nocardia</taxon>
    </lineage>
</organism>
<protein>
    <submittedName>
        <fullName evidence="1">Uncharacterized protein</fullName>
    </submittedName>
</protein>